<dbReference type="Proteomes" id="UP000247978">
    <property type="component" value="Unassembled WGS sequence"/>
</dbReference>
<dbReference type="SUPFAM" id="SSF88697">
    <property type="entry name" value="PUA domain-like"/>
    <property type="match status" value="1"/>
</dbReference>
<accession>A0A2V3VTA9</accession>
<keyword evidence="3" id="KW-1185">Reference proteome</keyword>
<dbReference type="PANTHER" id="PTHR39203">
    <property type="entry name" value="CYTOPLASMIC PROTEIN-RELATED"/>
    <property type="match status" value="1"/>
</dbReference>
<dbReference type="InterPro" id="IPR007374">
    <property type="entry name" value="ASCH_domain"/>
</dbReference>
<dbReference type="EMBL" id="QJJQ01000012">
    <property type="protein sequence ID" value="PXW85123.1"/>
    <property type="molecule type" value="Genomic_DNA"/>
</dbReference>
<evidence type="ECO:0000313" key="3">
    <source>
        <dbReference type="Proteomes" id="UP000247978"/>
    </source>
</evidence>
<dbReference type="PIRSF" id="PIRSF021320">
    <property type="entry name" value="DUF984"/>
    <property type="match status" value="1"/>
</dbReference>
<reference evidence="2 3" key="1">
    <citation type="submission" date="2018-05" db="EMBL/GenBank/DDBJ databases">
        <title>Genomic Encyclopedia of Type Strains, Phase IV (KMG-IV): sequencing the most valuable type-strain genomes for metagenomic binning, comparative biology and taxonomic classification.</title>
        <authorList>
            <person name="Goeker M."/>
        </authorList>
    </citation>
    <scope>NUCLEOTIDE SEQUENCE [LARGE SCALE GENOMIC DNA]</scope>
    <source>
        <strain evidence="2 3">DSM 28556</strain>
    </source>
</reference>
<feature type="domain" description="ASCH" evidence="1">
    <location>
        <begin position="27"/>
        <end position="149"/>
    </location>
</feature>
<dbReference type="Gene3D" id="3.10.400.10">
    <property type="entry name" value="Sulfate adenylyltransferase"/>
    <property type="match status" value="1"/>
</dbReference>
<dbReference type="RefSeq" id="WP_110396386.1">
    <property type="nucleotide sequence ID" value="NZ_JBHUHB010000001.1"/>
</dbReference>
<dbReference type="SMART" id="SM01022">
    <property type="entry name" value="ASCH"/>
    <property type="match status" value="1"/>
</dbReference>
<proteinExistence type="predicted"/>
<dbReference type="OrthoDB" id="9807542at2"/>
<comment type="caution">
    <text evidence="2">The sequence shown here is derived from an EMBL/GenBank/DDBJ whole genome shotgun (WGS) entry which is preliminary data.</text>
</comment>
<name>A0A2V3VTA9_9BACI</name>
<dbReference type="InterPro" id="IPR015947">
    <property type="entry name" value="PUA-like_sf"/>
</dbReference>
<evidence type="ECO:0000313" key="2">
    <source>
        <dbReference type="EMBL" id="PXW85123.1"/>
    </source>
</evidence>
<dbReference type="Pfam" id="PF04266">
    <property type="entry name" value="ASCH"/>
    <property type="match status" value="1"/>
</dbReference>
<gene>
    <name evidence="2" type="ORF">DFR56_112101</name>
</gene>
<dbReference type="InterPro" id="IPR009326">
    <property type="entry name" value="DUF984"/>
</dbReference>
<evidence type="ECO:0000259" key="1">
    <source>
        <dbReference type="SMART" id="SM01022"/>
    </source>
</evidence>
<dbReference type="AlphaFoldDB" id="A0A2V3VTA9"/>
<organism evidence="2 3">
    <name type="scientific">Pseudogracilibacillus auburnensis</name>
    <dbReference type="NCBI Taxonomy" id="1494959"/>
    <lineage>
        <taxon>Bacteria</taxon>
        <taxon>Bacillati</taxon>
        <taxon>Bacillota</taxon>
        <taxon>Bacilli</taxon>
        <taxon>Bacillales</taxon>
        <taxon>Bacillaceae</taxon>
        <taxon>Pseudogracilibacillus</taxon>
    </lineage>
</organism>
<dbReference type="PANTHER" id="PTHR39203:SF1">
    <property type="entry name" value="CYTOPLASMIC PROTEIN"/>
    <property type="match status" value="1"/>
</dbReference>
<sequence>MSNESVVGMWEKYKKNNPNVPKYYEAWAFGNSIEMADKLAKLVLDGLKTATSSNYLLYGENDALSYVGLHNILLDGNEEAVAIVETTFVEIIPFNEVTKEHAFLEGEGDRSLDYWRRVHKDFFEKELKEINQEFNHKIPVVCERFKLIYKK</sequence>
<protein>
    <submittedName>
        <fullName evidence="2">Uncharacterized protein YhfF</fullName>
    </submittedName>
</protein>
<dbReference type="CDD" id="cd06553">
    <property type="entry name" value="ASCH_Ef3133_like"/>
    <property type="match status" value="1"/>
</dbReference>